<feature type="region of interest" description="Disordered" evidence="5">
    <location>
        <begin position="382"/>
        <end position="444"/>
    </location>
</feature>
<dbReference type="Gene3D" id="1.25.40.10">
    <property type="entry name" value="Tetratricopeptide repeat domain"/>
    <property type="match status" value="1"/>
</dbReference>
<reference evidence="7 8" key="1">
    <citation type="journal article" date="2023" name="Commun. Biol.">
        <title>Reorganization of the ancestral sex-determining regions during the evolution of trioecy in Pleodorina starrii.</title>
        <authorList>
            <person name="Takahashi K."/>
            <person name="Suzuki S."/>
            <person name="Kawai-Toyooka H."/>
            <person name="Yamamoto K."/>
            <person name="Hamaji T."/>
            <person name="Ootsuki R."/>
            <person name="Yamaguchi H."/>
            <person name="Kawachi M."/>
            <person name="Higashiyama T."/>
            <person name="Nozaki H."/>
        </authorList>
    </citation>
    <scope>NUCLEOTIDE SEQUENCE [LARGE SCALE GENOMIC DNA]</scope>
    <source>
        <strain evidence="7 8">NIES-4479</strain>
    </source>
</reference>
<evidence type="ECO:0000256" key="1">
    <source>
        <dbReference type="ARBA" id="ARBA00022737"/>
    </source>
</evidence>
<protein>
    <recommendedName>
        <fullName evidence="3">peptidylprolyl isomerase</fullName>
        <ecNumber evidence="3">5.2.1.8</ecNumber>
    </recommendedName>
</protein>
<feature type="repeat" description="TPR" evidence="4">
    <location>
        <begin position="300"/>
        <end position="333"/>
    </location>
</feature>
<dbReference type="InterPro" id="IPR001179">
    <property type="entry name" value="PPIase_FKBP_dom"/>
</dbReference>
<dbReference type="SMART" id="SM00028">
    <property type="entry name" value="TPR"/>
    <property type="match status" value="3"/>
</dbReference>
<comment type="catalytic activity">
    <reaction evidence="3">
        <text>[protein]-peptidylproline (omega=180) = [protein]-peptidylproline (omega=0)</text>
        <dbReference type="Rhea" id="RHEA:16237"/>
        <dbReference type="Rhea" id="RHEA-COMP:10747"/>
        <dbReference type="Rhea" id="RHEA-COMP:10748"/>
        <dbReference type="ChEBI" id="CHEBI:83833"/>
        <dbReference type="ChEBI" id="CHEBI:83834"/>
        <dbReference type="EC" id="5.2.1.8"/>
    </reaction>
</comment>
<evidence type="ECO:0000313" key="7">
    <source>
        <dbReference type="EMBL" id="GLC57577.1"/>
    </source>
</evidence>
<dbReference type="PANTHER" id="PTHR46512:SF12">
    <property type="entry name" value="PEPTIDYLPROLYL ISOMERASE"/>
    <property type="match status" value="1"/>
</dbReference>
<dbReference type="AlphaFoldDB" id="A0A9W6BTP7"/>
<feature type="compositionally biased region" description="Basic and acidic residues" evidence="5">
    <location>
        <begin position="12"/>
        <end position="23"/>
    </location>
</feature>
<evidence type="ECO:0000256" key="5">
    <source>
        <dbReference type="SAM" id="MobiDB-lite"/>
    </source>
</evidence>
<dbReference type="EC" id="5.2.1.8" evidence="3"/>
<dbReference type="PROSITE" id="PS50005">
    <property type="entry name" value="TPR"/>
    <property type="match status" value="2"/>
</dbReference>
<dbReference type="GO" id="GO:0003755">
    <property type="term" value="F:peptidyl-prolyl cis-trans isomerase activity"/>
    <property type="evidence" value="ECO:0007669"/>
    <property type="project" value="UniProtKB-KW"/>
</dbReference>
<name>A0A9W6BTP7_9CHLO</name>
<evidence type="ECO:0000256" key="4">
    <source>
        <dbReference type="PROSITE-ProRule" id="PRU00339"/>
    </source>
</evidence>
<feature type="repeat" description="TPR" evidence="4">
    <location>
        <begin position="266"/>
        <end position="299"/>
    </location>
</feature>
<dbReference type="EMBL" id="BRXU01000019">
    <property type="protein sequence ID" value="GLC57577.1"/>
    <property type="molecule type" value="Genomic_DNA"/>
</dbReference>
<evidence type="ECO:0000259" key="6">
    <source>
        <dbReference type="PROSITE" id="PS50059"/>
    </source>
</evidence>
<feature type="compositionally biased region" description="Low complexity" evidence="5">
    <location>
        <begin position="382"/>
        <end position="410"/>
    </location>
</feature>
<dbReference type="Pfam" id="PF00254">
    <property type="entry name" value="FKBP_C"/>
    <property type="match status" value="1"/>
</dbReference>
<dbReference type="PANTHER" id="PTHR46512">
    <property type="entry name" value="PEPTIDYLPROLYL ISOMERASE"/>
    <property type="match status" value="1"/>
</dbReference>
<dbReference type="PROSITE" id="PS50059">
    <property type="entry name" value="FKBP_PPIASE"/>
    <property type="match status" value="1"/>
</dbReference>
<dbReference type="Proteomes" id="UP001165080">
    <property type="component" value="Unassembled WGS sequence"/>
</dbReference>
<sequence length="509" mass="53957">MAGAEDSVAVDQSDHNEDVRIEADGNESAGIEEAGPSGGDAGEGRQQASEEDAAQNAPPHIPLSPPEDCIAVTPDRGVLKKVLEAGESDDKPSLHARCLIHYVGYLASSGEVFMNTRTDRETEDPTVVVAGRTAASQETGLCLAAASMTRGERALVYICDPAYGYGALGSFSFPAVPPNSQLVYEVEMINWEGIEETDNDRDRGSLLFEERLERAERRREAGNEQFKEGRYKEALAKYALALSYLDEDFMYQLEGHYLDKAEAVKVKVHLNMAATQLKTGDYGTAIYNCGQVLNINPNDVKALFRRGKAKHALLRTEEAQQDLEAALKISPKDREIIAELHAVRASLKTEKEASKGLYKGILGKPSPAAPAAATAGAEAATAAAPPSSSSPAAGADLGASATTTTTTTTGPEKRPPASRAATAAAAPPAARPPPRSDKKRGKRDGLAGIGDSLAAPLTRLLGLLLGALLWVGARMWAVVPKWQSPTVAAAAAAAARRKRAGQQRLARSR</sequence>
<dbReference type="InterPro" id="IPR046357">
    <property type="entry name" value="PPIase_dom_sf"/>
</dbReference>
<evidence type="ECO:0000256" key="3">
    <source>
        <dbReference type="PROSITE-ProRule" id="PRU00277"/>
    </source>
</evidence>
<accession>A0A9W6BTP7</accession>
<dbReference type="InterPro" id="IPR019734">
    <property type="entry name" value="TPR_rpt"/>
</dbReference>
<evidence type="ECO:0000256" key="2">
    <source>
        <dbReference type="ARBA" id="ARBA00022803"/>
    </source>
</evidence>
<keyword evidence="3" id="KW-0413">Isomerase</keyword>
<feature type="compositionally biased region" description="Low complexity" evidence="5">
    <location>
        <begin position="417"/>
        <end position="428"/>
    </location>
</feature>
<dbReference type="SUPFAM" id="SSF48452">
    <property type="entry name" value="TPR-like"/>
    <property type="match status" value="1"/>
</dbReference>
<keyword evidence="1" id="KW-0677">Repeat</keyword>
<organism evidence="7 8">
    <name type="scientific">Pleodorina starrii</name>
    <dbReference type="NCBI Taxonomy" id="330485"/>
    <lineage>
        <taxon>Eukaryota</taxon>
        <taxon>Viridiplantae</taxon>
        <taxon>Chlorophyta</taxon>
        <taxon>core chlorophytes</taxon>
        <taxon>Chlorophyceae</taxon>
        <taxon>CS clade</taxon>
        <taxon>Chlamydomonadales</taxon>
        <taxon>Volvocaceae</taxon>
        <taxon>Pleodorina</taxon>
    </lineage>
</organism>
<proteinExistence type="predicted"/>
<dbReference type="SUPFAM" id="SSF54534">
    <property type="entry name" value="FKBP-like"/>
    <property type="match status" value="1"/>
</dbReference>
<dbReference type="InterPro" id="IPR011990">
    <property type="entry name" value="TPR-like_helical_dom_sf"/>
</dbReference>
<evidence type="ECO:0000313" key="8">
    <source>
        <dbReference type="Proteomes" id="UP001165080"/>
    </source>
</evidence>
<dbReference type="InterPro" id="IPR050754">
    <property type="entry name" value="FKBP4/5/8-like"/>
</dbReference>
<feature type="region of interest" description="Disordered" evidence="5">
    <location>
        <begin position="1"/>
        <end position="70"/>
    </location>
</feature>
<feature type="domain" description="PPIase FKBP-type" evidence="6">
    <location>
        <begin position="95"/>
        <end position="192"/>
    </location>
</feature>
<gene>
    <name evidence="7" type="primary">PLEST002713</name>
    <name evidence="7" type="ORF">PLESTB_001242300</name>
</gene>
<dbReference type="Gene3D" id="3.10.50.40">
    <property type="match status" value="1"/>
</dbReference>
<comment type="caution">
    <text evidence="7">The sequence shown here is derived from an EMBL/GenBank/DDBJ whole genome shotgun (WGS) entry which is preliminary data.</text>
</comment>
<keyword evidence="8" id="KW-1185">Reference proteome</keyword>
<keyword evidence="3" id="KW-0697">Rotamase</keyword>
<keyword evidence="2 4" id="KW-0802">TPR repeat</keyword>